<accession>A0ABQ7G2I5</accession>
<gene>
    <name evidence="2" type="ORF">DUNSADRAFT_17026</name>
</gene>
<keyword evidence="3" id="KW-1185">Reference proteome</keyword>
<name>A0ABQ7G2I5_DUNSA</name>
<feature type="compositionally biased region" description="Polar residues" evidence="1">
    <location>
        <begin position="161"/>
        <end position="171"/>
    </location>
</feature>
<feature type="region of interest" description="Disordered" evidence="1">
    <location>
        <begin position="19"/>
        <end position="267"/>
    </location>
</feature>
<comment type="caution">
    <text evidence="2">The sequence shown here is derived from an EMBL/GenBank/DDBJ whole genome shotgun (WGS) entry which is preliminary data.</text>
</comment>
<proteinExistence type="predicted"/>
<sequence>MVISCMFKNGIKRGLAPPPFAGPTGGLAPPPFAGPTGAGYGAPPPFAGPTGGMAPPPLASDPLAGFQQPLALPPPSSAGFGFEDPNPFGGASASSPGNNNQLMPFNPYGAPALTPTQPGPSPFDPPAGQLNPYGGLSLPPALPPAQPPLGGSTAVNPFGGVTTSAAPNASNPFDAAPPAFSMPPPAAPQAAQQQQHWGGGGGAFGTAAPAAPSPQAAANMGWNTSNPTLSAQRQAQDPLRDLSFDLFGQPQQTVPPSLKDLRVSGGI</sequence>
<feature type="compositionally biased region" description="Polar residues" evidence="1">
    <location>
        <begin position="221"/>
        <end position="235"/>
    </location>
</feature>
<evidence type="ECO:0000256" key="1">
    <source>
        <dbReference type="SAM" id="MobiDB-lite"/>
    </source>
</evidence>
<feature type="compositionally biased region" description="Low complexity" evidence="1">
    <location>
        <begin position="205"/>
        <end position="218"/>
    </location>
</feature>
<evidence type="ECO:0000313" key="2">
    <source>
        <dbReference type="EMBL" id="KAF5828809.1"/>
    </source>
</evidence>
<evidence type="ECO:0000313" key="3">
    <source>
        <dbReference type="Proteomes" id="UP000815325"/>
    </source>
</evidence>
<organism evidence="2 3">
    <name type="scientific">Dunaliella salina</name>
    <name type="common">Green alga</name>
    <name type="synonym">Protococcus salinus</name>
    <dbReference type="NCBI Taxonomy" id="3046"/>
    <lineage>
        <taxon>Eukaryota</taxon>
        <taxon>Viridiplantae</taxon>
        <taxon>Chlorophyta</taxon>
        <taxon>core chlorophytes</taxon>
        <taxon>Chlorophyceae</taxon>
        <taxon>CS clade</taxon>
        <taxon>Chlamydomonadales</taxon>
        <taxon>Dunaliellaceae</taxon>
        <taxon>Dunaliella</taxon>
    </lineage>
</organism>
<dbReference type="EMBL" id="MU070244">
    <property type="protein sequence ID" value="KAF5828809.1"/>
    <property type="molecule type" value="Genomic_DNA"/>
</dbReference>
<reference evidence="2" key="1">
    <citation type="submission" date="2017-08" db="EMBL/GenBank/DDBJ databases">
        <authorList>
            <person name="Polle J.E."/>
            <person name="Barry K."/>
            <person name="Cushman J."/>
            <person name="Schmutz J."/>
            <person name="Tran D."/>
            <person name="Hathwaick L.T."/>
            <person name="Yim W.C."/>
            <person name="Jenkins J."/>
            <person name="Mckie-Krisberg Z.M."/>
            <person name="Prochnik S."/>
            <person name="Lindquist E."/>
            <person name="Dockter R.B."/>
            <person name="Adam C."/>
            <person name="Molina H."/>
            <person name="Bunkerborg J."/>
            <person name="Jin E."/>
            <person name="Buchheim M."/>
            <person name="Magnuson J."/>
        </authorList>
    </citation>
    <scope>NUCLEOTIDE SEQUENCE</scope>
    <source>
        <strain evidence="2">CCAP 19/18</strain>
    </source>
</reference>
<protein>
    <recommendedName>
        <fullName evidence="4">Encoded protein</fullName>
    </recommendedName>
</protein>
<evidence type="ECO:0008006" key="4">
    <source>
        <dbReference type="Google" id="ProtNLM"/>
    </source>
</evidence>
<dbReference type="Proteomes" id="UP000815325">
    <property type="component" value="Unassembled WGS sequence"/>
</dbReference>
<feature type="compositionally biased region" description="Polar residues" evidence="1">
    <location>
        <begin position="92"/>
        <end position="103"/>
    </location>
</feature>